<sequence length="35" mass="4353">ILLAYFYLKLILLVFRNSRRYIKETYRLAILYLIS</sequence>
<protein>
    <submittedName>
        <fullName evidence="1">Uncharacterized protein</fullName>
    </submittedName>
</protein>
<evidence type="ECO:0000313" key="2">
    <source>
        <dbReference type="Proteomes" id="UP000007129"/>
    </source>
</evidence>
<organism evidence="1 2">
    <name type="scientific">Macrophomina phaseolina (strain MS6)</name>
    <name type="common">Charcoal rot fungus</name>
    <dbReference type="NCBI Taxonomy" id="1126212"/>
    <lineage>
        <taxon>Eukaryota</taxon>
        <taxon>Fungi</taxon>
        <taxon>Dikarya</taxon>
        <taxon>Ascomycota</taxon>
        <taxon>Pezizomycotina</taxon>
        <taxon>Dothideomycetes</taxon>
        <taxon>Dothideomycetes incertae sedis</taxon>
        <taxon>Botryosphaeriales</taxon>
        <taxon>Botryosphaeriaceae</taxon>
        <taxon>Macrophomina</taxon>
    </lineage>
</organism>
<dbReference type="AlphaFoldDB" id="K2QGV4"/>
<dbReference type="Proteomes" id="UP000007129">
    <property type="component" value="Unassembled WGS sequence"/>
</dbReference>
<proteinExistence type="predicted"/>
<comment type="caution">
    <text evidence="1">The sequence shown here is derived from an EMBL/GenBank/DDBJ whole genome shotgun (WGS) entry which is preliminary data.</text>
</comment>
<evidence type="ECO:0000313" key="1">
    <source>
        <dbReference type="EMBL" id="EKG08986.1"/>
    </source>
</evidence>
<feature type="non-terminal residue" evidence="1">
    <location>
        <position position="1"/>
    </location>
</feature>
<dbReference type="InParanoid" id="K2QGV4"/>
<accession>K2QGV4</accession>
<dbReference type="VEuPathDB" id="FungiDB:MPH_14051"/>
<gene>
    <name evidence="1" type="ORF">MPH_14051</name>
</gene>
<dbReference type="HOGENOM" id="CLU_217784_0_0_1"/>
<dbReference type="EMBL" id="AHHD01000847">
    <property type="protein sequence ID" value="EKG08986.1"/>
    <property type="molecule type" value="Genomic_DNA"/>
</dbReference>
<reference evidence="1 2" key="1">
    <citation type="journal article" date="2012" name="BMC Genomics">
        <title>Tools to kill: Genome of one of the most destructive plant pathogenic fungi Macrophomina phaseolina.</title>
        <authorList>
            <person name="Islam M.S."/>
            <person name="Haque M.S."/>
            <person name="Islam M.M."/>
            <person name="Emdad E.M."/>
            <person name="Halim A."/>
            <person name="Hossen Q.M.M."/>
            <person name="Hossain M.Z."/>
            <person name="Ahmed B."/>
            <person name="Rahim S."/>
            <person name="Rahman M.S."/>
            <person name="Alam M.M."/>
            <person name="Hou S."/>
            <person name="Wan X."/>
            <person name="Saito J.A."/>
            <person name="Alam M."/>
        </authorList>
    </citation>
    <scope>NUCLEOTIDE SEQUENCE [LARGE SCALE GENOMIC DNA]</scope>
    <source>
        <strain evidence="1 2">MS6</strain>
    </source>
</reference>
<name>K2QGV4_MACPH</name>